<reference evidence="3" key="1">
    <citation type="submission" date="2014-11" db="EMBL/GenBank/DDBJ databases">
        <authorList>
            <person name="Otto D Thomas"/>
            <person name="Naeem Raeece"/>
        </authorList>
    </citation>
    <scope>NUCLEOTIDE SEQUENCE</scope>
</reference>
<feature type="compositionally biased region" description="Basic and acidic residues" evidence="1">
    <location>
        <begin position="332"/>
        <end position="341"/>
    </location>
</feature>
<name>A0A0G4GBI7_9ALVE</name>
<feature type="compositionally biased region" description="Acidic residues" evidence="1">
    <location>
        <begin position="315"/>
        <end position="331"/>
    </location>
</feature>
<dbReference type="SUPFAM" id="SSF48371">
    <property type="entry name" value="ARM repeat"/>
    <property type="match status" value="1"/>
</dbReference>
<accession>A0A0G4GBI7</accession>
<dbReference type="PANTHER" id="PTHR16216:SF2">
    <property type="entry name" value="DYNEIN AXONEMAL ASSEMBLY FACTOR 5"/>
    <property type="match status" value="1"/>
</dbReference>
<dbReference type="PANTHER" id="PTHR16216">
    <property type="entry name" value="DYNEIN ASSEMBLY FACTOR 5, AXONEMAL"/>
    <property type="match status" value="1"/>
</dbReference>
<dbReference type="InterPro" id="IPR052623">
    <property type="entry name" value="DAAF5"/>
</dbReference>
<dbReference type="InterPro" id="IPR057978">
    <property type="entry name" value="TPR_DAAF5"/>
</dbReference>
<dbReference type="AlphaFoldDB" id="A0A0G4GBI7"/>
<gene>
    <name evidence="3" type="ORF">Cvel_21024</name>
</gene>
<proteinExistence type="predicted"/>
<dbReference type="EMBL" id="CDMZ01001035">
    <property type="protein sequence ID" value="CEM26038.1"/>
    <property type="molecule type" value="Genomic_DNA"/>
</dbReference>
<dbReference type="InterPro" id="IPR016024">
    <property type="entry name" value="ARM-type_fold"/>
</dbReference>
<evidence type="ECO:0000259" key="2">
    <source>
        <dbReference type="Pfam" id="PF25757"/>
    </source>
</evidence>
<evidence type="ECO:0000256" key="1">
    <source>
        <dbReference type="SAM" id="MobiDB-lite"/>
    </source>
</evidence>
<dbReference type="Gene3D" id="1.25.10.10">
    <property type="entry name" value="Leucine-rich Repeat Variant"/>
    <property type="match status" value="2"/>
</dbReference>
<feature type="region of interest" description="Disordered" evidence="1">
    <location>
        <begin position="313"/>
        <end position="341"/>
    </location>
</feature>
<organism evidence="3">
    <name type="scientific">Chromera velia CCMP2878</name>
    <dbReference type="NCBI Taxonomy" id="1169474"/>
    <lineage>
        <taxon>Eukaryota</taxon>
        <taxon>Sar</taxon>
        <taxon>Alveolata</taxon>
        <taxon>Colpodellida</taxon>
        <taxon>Chromeraceae</taxon>
        <taxon>Chromera</taxon>
    </lineage>
</organism>
<dbReference type="InterPro" id="IPR011989">
    <property type="entry name" value="ARM-like"/>
</dbReference>
<evidence type="ECO:0000313" key="3">
    <source>
        <dbReference type="EMBL" id="CEM26038.1"/>
    </source>
</evidence>
<feature type="domain" description="Dynein axonemal assembly factor 5 TPR repeats" evidence="2">
    <location>
        <begin position="17"/>
        <end position="258"/>
    </location>
</feature>
<dbReference type="Pfam" id="PF25757">
    <property type="entry name" value="TPR_DNAAF5"/>
    <property type="match status" value="1"/>
</dbReference>
<protein>
    <recommendedName>
        <fullName evidence="2">Dynein axonemal assembly factor 5 TPR repeats domain-containing protein</fullName>
    </recommendedName>
</protein>
<dbReference type="VEuPathDB" id="CryptoDB:Cvel_21024"/>
<sequence length="1181" mass="128990">MTNYPEYAQRLKRDLNCLLEQDRNVRRKALIQLNRNYFGSEKQVQEANAKQLFIEQFHKHLLRLYSDGVEQCREISLDITDRFCQVLSTSELEAVIPSLVPALLSRFDQLPFKETAEELRVKALSLLHALINASPKTCEAFVSEICQALAKALTDANPDTKKECASICETIGASFDSVKISKTGKPLIQSLCANLQHQHSKVRKCSLEALRVLLGSEAASVAFMDGCKTAIQHAVMDHSVSVRESAVRAAAFWMARLCGSMAGARFEGYLLLLLLQGSADLEDPEVAAAGLEELNRVAPLADSSFEELERQRILEEEEEEDVDNEDEEEEEAPRRERAEKREKLKGLRAEREKLIKERLDTSFPVPLPDRLLALGHRASPIREALEGEDPKHTPNLVAPLDKMVEDSEGSSRERKVSPYVLSWIARLQPKLFPELLSSTSDWTSEGKIAAIRTLRAALVLLASYRPPSPFPFVPPVSSSTGAVPSLSLSSLLESSVESFLVQLFVCAPFAAADSSQTGASASTVAHDVDFHCAVFARSIACILGCIVDLPVHLRVVASRLGCTPALRCLGAGGVLAEREKKGGGSILKSNVEVDVVKEREKGAIFGSTETKRNAWLFIASVLRGWRLGVAGGKEKENPLDGTESVLSELELEVIVQLVEWQVGESGGALGAEVALVLSEIIRSAGGRGLRRVQSRVFGVLLRLKCSCEGVPIDAIATQLGIRCGLNPPLSSLYANHLIHFVVCELFEESSLPPSFQGIARSMREEGSSKVTLNDLPPLSELADVAEEMDLWEVADPRRPMLELLVRFSGPSLRPFLPVLLPVLVRQGDASEASPPARLDCVVMVHAACRTLSEGGEEAARDASGRQTESGEELNAFLQSVLLKLLLPNLVWRVGQPNATIRKAVLRCLLLLLSDHCPLPSSESDSSHQQQGGGTGRRLLCRTDSVSPVLSAMLKPLKGCLDDDWAPDNRMEGCRLAEVALLVLRGLAEQLVVEQGQGGSGLKAKAAVAAGGCTADTFFELTEFLREIYTDLLARLDDAQDEIRLGACAALCRFFEALCCPYLLHGCQGNRQAVFSKSLYEFCLRTLTVYLDDPSEDIRRAMGAVLRKAAGFDTAMFRTELRDAQKKSSHPHECEEIAREPDRIDANAPLPFLSSDVQADSAQPDGCNLLEGGVKEAPSICQ</sequence>